<evidence type="ECO:0000256" key="1">
    <source>
        <dbReference type="ARBA" id="ARBA00022679"/>
    </source>
</evidence>
<dbReference type="OrthoDB" id="7301318at2"/>
<dbReference type="PROSITE" id="PS51186">
    <property type="entry name" value="GNAT"/>
    <property type="match status" value="1"/>
</dbReference>
<dbReference type="Gene3D" id="3.40.630.30">
    <property type="match status" value="1"/>
</dbReference>
<evidence type="ECO:0000256" key="2">
    <source>
        <dbReference type="ARBA" id="ARBA00023315"/>
    </source>
</evidence>
<comment type="caution">
    <text evidence="4">The sequence shown here is derived from an EMBL/GenBank/DDBJ whole genome shotgun (WGS) entry which is preliminary data.</text>
</comment>
<proteinExistence type="predicted"/>
<evidence type="ECO:0000313" key="4">
    <source>
        <dbReference type="EMBL" id="ROT97738.1"/>
    </source>
</evidence>
<sequence length="237" mass="24580">MTPAALSEILDATWPASAVGRSGGFTLRGDGSGGRRVSAATADGAVTEAGLDEAETAMRAEGRAPLFMVREGEIALDVRLAARGYEIAHPTRLIRLDIPLAPPPPGIVHAHWPPLAIQRDLWAAGGVGPDRLAIMARARPPRTSLLARAGQRPAGTAFAALSGRAAMLHALEVAPSVRRRGIGTALVAAAARWAARHGAATLLLLVEAGNTASLALCRRLGASETPAYHYRIAARPG</sequence>
<dbReference type="EMBL" id="RDRB01000011">
    <property type="protein sequence ID" value="ROT97738.1"/>
    <property type="molecule type" value="Genomic_DNA"/>
</dbReference>
<reference evidence="4 5" key="1">
    <citation type="submission" date="2018-10" db="EMBL/GenBank/DDBJ databases">
        <title>Histidinibacterium lentulum gen. nov., sp. nov., a marine bacterium from the culture broth of Picochlorum sp. 122.</title>
        <authorList>
            <person name="Wang G."/>
        </authorList>
    </citation>
    <scope>NUCLEOTIDE SEQUENCE [LARGE SCALE GENOMIC DNA]</scope>
    <source>
        <strain evidence="4 5">B17</strain>
    </source>
</reference>
<keyword evidence="5" id="KW-1185">Reference proteome</keyword>
<dbReference type="GO" id="GO:0016747">
    <property type="term" value="F:acyltransferase activity, transferring groups other than amino-acyl groups"/>
    <property type="evidence" value="ECO:0007669"/>
    <property type="project" value="InterPro"/>
</dbReference>
<dbReference type="Pfam" id="PF00583">
    <property type="entry name" value="Acetyltransf_1"/>
    <property type="match status" value="1"/>
</dbReference>
<evidence type="ECO:0000259" key="3">
    <source>
        <dbReference type="PROSITE" id="PS51186"/>
    </source>
</evidence>
<gene>
    <name evidence="4" type="ORF">EAT49_18200</name>
</gene>
<organism evidence="4 5">
    <name type="scientific">Histidinibacterium lentulum</name>
    <dbReference type="NCBI Taxonomy" id="2480588"/>
    <lineage>
        <taxon>Bacteria</taxon>
        <taxon>Pseudomonadati</taxon>
        <taxon>Pseudomonadota</taxon>
        <taxon>Alphaproteobacteria</taxon>
        <taxon>Rhodobacterales</taxon>
        <taxon>Paracoccaceae</taxon>
        <taxon>Histidinibacterium</taxon>
    </lineage>
</organism>
<dbReference type="InterPro" id="IPR050832">
    <property type="entry name" value="Bact_Acetyltransf"/>
</dbReference>
<dbReference type="RefSeq" id="WP_123643743.1">
    <property type="nucleotide sequence ID" value="NZ_ML119091.1"/>
</dbReference>
<dbReference type="InterPro" id="IPR016181">
    <property type="entry name" value="Acyl_CoA_acyltransferase"/>
</dbReference>
<dbReference type="InterPro" id="IPR000182">
    <property type="entry name" value="GNAT_dom"/>
</dbReference>
<feature type="domain" description="N-acetyltransferase" evidence="3">
    <location>
        <begin position="96"/>
        <end position="237"/>
    </location>
</feature>
<accession>A0A3N2QR95</accession>
<dbReference type="PANTHER" id="PTHR43877">
    <property type="entry name" value="AMINOALKYLPHOSPHONATE N-ACETYLTRANSFERASE-RELATED-RELATED"/>
    <property type="match status" value="1"/>
</dbReference>
<dbReference type="Proteomes" id="UP000268016">
    <property type="component" value="Unassembled WGS sequence"/>
</dbReference>
<evidence type="ECO:0000313" key="5">
    <source>
        <dbReference type="Proteomes" id="UP000268016"/>
    </source>
</evidence>
<name>A0A3N2QR95_9RHOB</name>
<keyword evidence="1 4" id="KW-0808">Transferase</keyword>
<protein>
    <submittedName>
        <fullName evidence="4">GNAT family N-acetyltransferase</fullName>
    </submittedName>
</protein>
<keyword evidence="2" id="KW-0012">Acyltransferase</keyword>
<dbReference type="SUPFAM" id="SSF55729">
    <property type="entry name" value="Acyl-CoA N-acyltransferases (Nat)"/>
    <property type="match status" value="1"/>
</dbReference>
<dbReference type="AlphaFoldDB" id="A0A3N2QR95"/>